<evidence type="ECO:0000256" key="2">
    <source>
        <dbReference type="ARBA" id="ARBA00022898"/>
    </source>
</evidence>
<dbReference type="Pfam" id="PF01212">
    <property type="entry name" value="Beta_elim_lyase"/>
    <property type="match status" value="1"/>
</dbReference>
<dbReference type="Gene3D" id="3.40.640.10">
    <property type="entry name" value="Type I PLP-dependent aspartate aminotransferase-like (Major domain)"/>
    <property type="match status" value="1"/>
</dbReference>
<evidence type="ECO:0000256" key="1">
    <source>
        <dbReference type="ARBA" id="ARBA00001933"/>
    </source>
</evidence>
<reference evidence="4" key="1">
    <citation type="submission" date="2019-08" db="EMBL/GenBank/DDBJ databases">
        <authorList>
            <person name="Kucharzyk K."/>
            <person name="Murdoch R.W."/>
            <person name="Higgins S."/>
            <person name="Loffler F."/>
        </authorList>
    </citation>
    <scope>NUCLEOTIDE SEQUENCE</scope>
</reference>
<dbReference type="SUPFAM" id="SSF53383">
    <property type="entry name" value="PLP-dependent transferases"/>
    <property type="match status" value="1"/>
</dbReference>
<keyword evidence="2" id="KW-0663">Pyridoxal phosphate</keyword>
<dbReference type="EC" id="4.1.2.48" evidence="4"/>
<organism evidence="4">
    <name type="scientific">bioreactor metagenome</name>
    <dbReference type="NCBI Taxonomy" id="1076179"/>
    <lineage>
        <taxon>unclassified sequences</taxon>
        <taxon>metagenomes</taxon>
        <taxon>ecological metagenomes</taxon>
    </lineage>
</organism>
<dbReference type="EMBL" id="VSSQ01026126">
    <property type="protein sequence ID" value="MPM74684.1"/>
    <property type="molecule type" value="Genomic_DNA"/>
</dbReference>
<dbReference type="InterPro" id="IPR001597">
    <property type="entry name" value="ArAA_b-elim_lyase/Thr_aldolase"/>
</dbReference>
<gene>
    <name evidence="4" type="primary">ltaE_16</name>
    <name evidence="4" type="ORF">SDC9_121673</name>
</gene>
<evidence type="ECO:0000313" key="4">
    <source>
        <dbReference type="EMBL" id="MPM74684.1"/>
    </source>
</evidence>
<protein>
    <submittedName>
        <fullName evidence="4">Low specificity L-threonine aldolase</fullName>
        <ecNumber evidence="4">4.1.2.48</ecNumber>
    </submittedName>
</protein>
<dbReference type="InterPro" id="IPR015422">
    <property type="entry name" value="PyrdxlP-dep_Trfase_small"/>
</dbReference>
<dbReference type="Gene3D" id="3.90.1150.10">
    <property type="entry name" value="Aspartate Aminotransferase, domain 1"/>
    <property type="match status" value="1"/>
</dbReference>
<name>A0A645CCN2_9ZZZZ</name>
<dbReference type="GO" id="GO:0016829">
    <property type="term" value="F:lyase activity"/>
    <property type="evidence" value="ECO:0007669"/>
    <property type="project" value="UniProtKB-KW"/>
</dbReference>
<evidence type="ECO:0000259" key="3">
    <source>
        <dbReference type="Pfam" id="PF01212"/>
    </source>
</evidence>
<sequence>MVYISHPSEVGTLYTKTELEELSATCRKYGLYLFLDGARLGYGLTSPNTDLTLKDIARLCDVFYIGGTKCGTLFGEAAVVLNSDLKPDFHTIMKQNGAVLAKGRLLGLQFQTLFTDNLYEKICQHGINMAMLLKEAFTKKGLPFVAESFTNQQFPILTEKMYATLTKKYGIGSWEVFDNGTRAVRFCTSWATSEEQVHNLINDLKAL</sequence>
<proteinExistence type="predicted"/>
<feature type="domain" description="Aromatic amino acid beta-eliminating lyase/threonine aldolase" evidence="3">
    <location>
        <begin position="5"/>
        <end position="107"/>
    </location>
</feature>
<dbReference type="AlphaFoldDB" id="A0A645CCN2"/>
<keyword evidence="4" id="KW-0456">Lyase</keyword>
<accession>A0A645CCN2</accession>
<comment type="cofactor">
    <cofactor evidence="1">
        <name>pyridoxal 5'-phosphate</name>
        <dbReference type="ChEBI" id="CHEBI:597326"/>
    </cofactor>
</comment>
<dbReference type="GO" id="GO:0006520">
    <property type="term" value="P:amino acid metabolic process"/>
    <property type="evidence" value="ECO:0007669"/>
    <property type="project" value="InterPro"/>
</dbReference>
<comment type="caution">
    <text evidence="4">The sequence shown here is derived from an EMBL/GenBank/DDBJ whole genome shotgun (WGS) entry which is preliminary data.</text>
</comment>
<dbReference type="InterPro" id="IPR015421">
    <property type="entry name" value="PyrdxlP-dep_Trfase_major"/>
</dbReference>
<dbReference type="InterPro" id="IPR015424">
    <property type="entry name" value="PyrdxlP-dep_Trfase"/>
</dbReference>